<sequence length="467" mass="53883">MKPSLQLGLASQLSITPQLQQAIRLLKLSTLDLRQEIQQQVESNPMLESTSNELEHESLEMVLEYEDDFVDFQWSPLYSRQGSGRDFKENSPTYEPIHRSETGLQDHLRWQLNMSPISDIDRMIAEVIIDAIDDNGFLTLSLTDIHSSLNHHPYPLALKEIEVVLHRIQRLDPLGCGARNLAETLLIQLEQLPQTTLHLKTARQIMENNLELLGRHKYRQLMKIYHIDKQAMENILDIIQHLNPKPGSAISREHTKYIIPDLIVEKKRNHWQVSLSQNVLPHLSINTQYASLIQRGNNHVDNKFLKNNLQEARWFLKSIQSWQKTLLKVARYIVDYQQDFLEFGEEAMKPLILNEAALALNMHESTISRITTQKFIHTPRGVFELKYFFSNHIPTMQGGECSPTAIRALIKKFVAHENPEAPLSDGALAKQIAAQGIQIARRTISKYREEMRIPPVHARKSIRSNSY</sequence>
<dbReference type="InterPro" id="IPR007634">
    <property type="entry name" value="RNA_pol_sigma_54_DNA-bd"/>
</dbReference>
<name>A0A0W0XHU7_9GAMM</name>
<evidence type="ECO:0000256" key="1">
    <source>
        <dbReference type="ARBA" id="ARBA00008798"/>
    </source>
</evidence>
<dbReference type="PIRSF" id="PIRSF000774">
    <property type="entry name" value="RpoN"/>
    <property type="match status" value="1"/>
</dbReference>
<keyword evidence="6 10" id="KW-0805">Transcription regulation</keyword>
<keyword evidence="7 10" id="KW-0731">Sigma factor</keyword>
<dbReference type="GO" id="GO:0001216">
    <property type="term" value="F:DNA-binding transcription activator activity"/>
    <property type="evidence" value="ECO:0007669"/>
    <property type="project" value="InterPro"/>
</dbReference>
<evidence type="ECO:0000256" key="3">
    <source>
        <dbReference type="ARBA" id="ARBA00022478"/>
    </source>
</evidence>
<comment type="function">
    <text evidence="10">Sigma factors are initiation factors that promote the attachment of RNA polymerase to specific initiation sites and are then released.</text>
</comment>
<dbReference type="PROSITE" id="PS50044">
    <property type="entry name" value="SIGMA54_3"/>
    <property type="match status" value="1"/>
</dbReference>
<evidence type="ECO:0000256" key="7">
    <source>
        <dbReference type="ARBA" id="ARBA00023082"/>
    </source>
</evidence>
<evidence type="ECO:0000313" key="13">
    <source>
        <dbReference type="EMBL" id="KTD44004.1"/>
    </source>
</evidence>
<dbReference type="AlphaFoldDB" id="A0A0W0XHU7"/>
<dbReference type="PRINTS" id="PR00045">
    <property type="entry name" value="SIGMA54FCT"/>
</dbReference>
<dbReference type="Gene3D" id="1.10.10.60">
    <property type="entry name" value="Homeodomain-like"/>
    <property type="match status" value="1"/>
</dbReference>
<keyword evidence="5 10" id="KW-0548">Nucleotidyltransferase</keyword>
<feature type="domain" description="RNA polymerase sigma factor 54 DNA-binding" evidence="11">
    <location>
        <begin position="303"/>
        <end position="460"/>
    </location>
</feature>
<evidence type="ECO:0000259" key="12">
    <source>
        <dbReference type="Pfam" id="PF04963"/>
    </source>
</evidence>
<dbReference type="InterPro" id="IPR038709">
    <property type="entry name" value="RpoN_core-bd_sf"/>
</dbReference>
<dbReference type="NCBIfam" id="NF004595">
    <property type="entry name" value="PRK05932.1-2"/>
    <property type="match status" value="1"/>
</dbReference>
<dbReference type="EMBL" id="LNYP01000005">
    <property type="protein sequence ID" value="KTD44004.1"/>
    <property type="molecule type" value="Genomic_DNA"/>
</dbReference>
<evidence type="ECO:0000256" key="6">
    <source>
        <dbReference type="ARBA" id="ARBA00023015"/>
    </source>
</evidence>
<dbReference type="Gene3D" id="1.10.10.1330">
    <property type="entry name" value="RNA polymerase sigma-54 factor, core-binding domain"/>
    <property type="match status" value="1"/>
</dbReference>
<dbReference type="NCBIfam" id="NF009118">
    <property type="entry name" value="PRK12469.1"/>
    <property type="match status" value="1"/>
</dbReference>
<protein>
    <recommendedName>
        <fullName evidence="2 10">RNA polymerase sigma-54 factor</fullName>
    </recommendedName>
</protein>
<feature type="domain" description="RNA polymerase sigma factor 54 core-binding" evidence="12">
    <location>
        <begin position="94"/>
        <end position="289"/>
    </location>
</feature>
<proteinExistence type="inferred from homology"/>
<evidence type="ECO:0000256" key="9">
    <source>
        <dbReference type="ARBA" id="ARBA00023163"/>
    </source>
</evidence>
<dbReference type="Proteomes" id="UP000054858">
    <property type="component" value="Unassembled WGS sequence"/>
</dbReference>
<dbReference type="GO" id="GO:0016987">
    <property type="term" value="F:sigma factor activity"/>
    <property type="evidence" value="ECO:0007669"/>
    <property type="project" value="UniProtKB-KW"/>
</dbReference>
<dbReference type="Pfam" id="PF00309">
    <property type="entry name" value="Sigma54_AID"/>
    <property type="match status" value="1"/>
</dbReference>
<dbReference type="InterPro" id="IPR000394">
    <property type="entry name" value="RNA_pol_sigma_54"/>
</dbReference>
<dbReference type="GO" id="GO:0003677">
    <property type="term" value="F:DNA binding"/>
    <property type="evidence" value="ECO:0007669"/>
    <property type="project" value="UniProtKB-KW"/>
</dbReference>
<evidence type="ECO:0000313" key="14">
    <source>
        <dbReference type="Proteomes" id="UP000054858"/>
    </source>
</evidence>
<dbReference type="NCBIfam" id="TIGR02395">
    <property type="entry name" value="rpoN_sigma"/>
    <property type="match status" value="1"/>
</dbReference>
<dbReference type="RefSeq" id="WP_025385171.1">
    <property type="nucleotide sequence ID" value="NZ_KV441805.1"/>
</dbReference>
<keyword evidence="9 10" id="KW-0804">Transcription</keyword>
<evidence type="ECO:0000256" key="8">
    <source>
        <dbReference type="ARBA" id="ARBA00023125"/>
    </source>
</evidence>
<dbReference type="Pfam" id="PF04963">
    <property type="entry name" value="Sigma54_CBD"/>
    <property type="match status" value="1"/>
</dbReference>
<evidence type="ECO:0000256" key="5">
    <source>
        <dbReference type="ARBA" id="ARBA00022695"/>
    </source>
</evidence>
<comment type="similarity">
    <text evidence="1 10">Belongs to the sigma-54 factor family.</text>
</comment>
<dbReference type="GO" id="GO:0000428">
    <property type="term" value="C:DNA-directed RNA polymerase complex"/>
    <property type="evidence" value="ECO:0007669"/>
    <property type="project" value="UniProtKB-KW"/>
</dbReference>
<dbReference type="PANTHER" id="PTHR32248">
    <property type="entry name" value="RNA POLYMERASE SIGMA-54 FACTOR"/>
    <property type="match status" value="1"/>
</dbReference>
<dbReference type="GO" id="GO:0016779">
    <property type="term" value="F:nucleotidyltransferase activity"/>
    <property type="evidence" value="ECO:0007669"/>
    <property type="project" value="UniProtKB-KW"/>
</dbReference>
<evidence type="ECO:0000256" key="2">
    <source>
        <dbReference type="ARBA" id="ARBA00019942"/>
    </source>
</evidence>
<dbReference type="PATRIC" id="fig|29423.5.peg.272"/>
<comment type="caution">
    <text evidence="13">The sequence shown here is derived from an EMBL/GenBank/DDBJ whole genome shotgun (WGS) entry which is preliminary data.</text>
</comment>
<keyword evidence="8 10" id="KW-0238">DNA-binding</keyword>
<gene>
    <name evidence="13" type="primary">rpoN</name>
    <name evidence="13" type="ORF">Loak_0264</name>
</gene>
<accession>A0A0W0XHU7</accession>
<dbReference type="GO" id="GO:0006352">
    <property type="term" value="P:DNA-templated transcription initiation"/>
    <property type="evidence" value="ECO:0007669"/>
    <property type="project" value="InterPro"/>
</dbReference>
<evidence type="ECO:0000256" key="10">
    <source>
        <dbReference type="PIRNR" id="PIRNR000774"/>
    </source>
</evidence>
<dbReference type="PANTHER" id="PTHR32248:SF4">
    <property type="entry name" value="RNA POLYMERASE SIGMA-54 FACTOR"/>
    <property type="match status" value="1"/>
</dbReference>
<evidence type="ECO:0000256" key="4">
    <source>
        <dbReference type="ARBA" id="ARBA00022679"/>
    </source>
</evidence>
<evidence type="ECO:0000259" key="11">
    <source>
        <dbReference type="Pfam" id="PF04552"/>
    </source>
</evidence>
<keyword evidence="3 10" id="KW-0240">DNA-directed RNA polymerase</keyword>
<reference evidence="13 14" key="1">
    <citation type="submission" date="2015-11" db="EMBL/GenBank/DDBJ databases">
        <title>Genomic analysis of 38 Legionella species identifies large and diverse effector repertoires.</title>
        <authorList>
            <person name="Burstein D."/>
            <person name="Amaro F."/>
            <person name="Zusman T."/>
            <person name="Lifshitz Z."/>
            <person name="Cohen O."/>
            <person name="Gilbert J.A."/>
            <person name="Pupko T."/>
            <person name="Shuman H.A."/>
            <person name="Segal G."/>
        </authorList>
    </citation>
    <scope>NUCLEOTIDE SEQUENCE [LARGE SCALE GENOMIC DNA]</scope>
    <source>
        <strain evidence="13 14">Oak Ridge-10</strain>
    </source>
</reference>
<keyword evidence="4 10" id="KW-0808">Transferase</keyword>
<organism evidence="13 14">
    <name type="scientific">Legionella oakridgensis</name>
    <dbReference type="NCBI Taxonomy" id="29423"/>
    <lineage>
        <taxon>Bacteria</taxon>
        <taxon>Pseudomonadati</taxon>
        <taxon>Pseudomonadota</taxon>
        <taxon>Gammaproteobacteria</taxon>
        <taxon>Legionellales</taxon>
        <taxon>Legionellaceae</taxon>
        <taxon>Legionella</taxon>
    </lineage>
</organism>
<dbReference type="Pfam" id="PF04552">
    <property type="entry name" value="Sigma54_DBD"/>
    <property type="match status" value="1"/>
</dbReference>
<dbReference type="InterPro" id="IPR007046">
    <property type="entry name" value="RNA_pol_sigma_54_core-bd"/>
</dbReference>